<dbReference type="AlphaFoldDB" id="X1F900"/>
<organism evidence="2">
    <name type="scientific">marine sediment metagenome</name>
    <dbReference type="NCBI Taxonomy" id="412755"/>
    <lineage>
        <taxon>unclassified sequences</taxon>
        <taxon>metagenomes</taxon>
        <taxon>ecological metagenomes</taxon>
    </lineage>
</organism>
<sequence length="127" mass="14351">MEKLIKWILENVPHFLLLIIILGILISLVGCEVYFAYKINELINNNFDNLPGGFRLLIIIFATAVIIAMIILAILFSVKLIFKVPSLKNQLKKWFNPAEKDSLISSYINACEENKTAIGGEITTLKE</sequence>
<gene>
    <name evidence="2" type="ORF">S01H4_56992</name>
</gene>
<comment type="caution">
    <text evidence="2">The sequence shown here is derived from an EMBL/GenBank/DDBJ whole genome shotgun (WGS) entry which is preliminary data.</text>
</comment>
<name>X1F900_9ZZZZ</name>
<feature type="transmembrane region" description="Helical" evidence="1">
    <location>
        <begin position="57"/>
        <end position="82"/>
    </location>
</feature>
<feature type="transmembrane region" description="Helical" evidence="1">
    <location>
        <begin position="12"/>
        <end position="37"/>
    </location>
</feature>
<feature type="non-terminal residue" evidence="2">
    <location>
        <position position="127"/>
    </location>
</feature>
<accession>X1F900</accession>
<dbReference type="EMBL" id="BART01033097">
    <property type="protein sequence ID" value="GAH17263.1"/>
    <property type="molecule type" value="Genomic_DNA"/>
</dbReference>
<dbReference type="PROSITE" id="PS51257">
    <property type="entry name" value="PROKAR_LIPOPROTEIN"/>
    <property type="match status" value="1"/>
</dbReference>
<keyword evidence="1" id="KW-1133">Transmembrane helix</keyword>
<keyword evidence="1" id="KW-0812">Transmembrane</keyword>
<keyword evidence="1" id="KW-0472">Membrane</keyword>
<protein>
    <submittedName>
        <fullName evidence="2">Uncharacterized protein</fullName>
    </submittedName>
</protein>
<proteinExistence type="predicted"/>
<evidence type="ECO:0000256" key="1">
    <source>
        <dbReference type="SAM" id="Phobius"/>
    </source>
</evidence>
<reference evidence="2" key="1">
    <citation type="journal article" date="2014" name="Front. Microbiol.">
        <title>High frequency of phylogenetically diverse reductive dehalogenase-homologous genes in deep subseafloor sedimentary metagenomes.</title>
        <authorList>
            <person name="Kawai M."/>
            <person name="Futagami T."/>
            <person name="Toyoda A."/>
            <person name="Takaki Y."/>
            <person name="Nishi S."/>
            <person name="Hori S."/>
            <person name="Arai W."/>
            <person name="Tsubouchi T."/>
            <person name="Morono Y."/>
            <person name="Uchiyama I."/>
            <person name="Ito T."/>
            <person name="Fujiyama A."/>
            <person name="Inagaki F."/>
            <person name="Takami H."/>
        </authorList>
    </citation>
    <scope>NUCLEOTIDE SEQUENCE</scope>
    <source>
        <strain evidence="2">Expedition CK06-06</strain>
    </source>
</reference>
<evidence type="ECO:0000313" key="2">
    <source>
        <dbReference type="EMBL" id="GAH17263.1"/>
    </source>
</evidence>